<evidence type="ECO:0000256" key="3">
    <source>
        <dbReference type="ARBA" id="ARBA00023163"/>
    </source>
</evidence>
<dbReference type="PANTHER" id="PTHR30055:SF234">
    <property type="entry name" value="HTH-TYPE TRANSCRIPTIONAL REGULATOR BETI"/>
    <property type="match status" value="1"/>
</dbReference>
<dbReference type="InterPro" id="IPR009057">
    <property type="entry name" value="Homeodomain-like_sf"/>
</dbReference>
<keyword evidence="3" id="KW-0804">Transcription</keyword>
<dbReference type="OrthoDB" id="7448198at2"/>
<protein>
    <recommendedName>
        <fullName evidence="5">HTH tetR-type domain-containing protein</fullName>
    </recommendedName>
</protein>
<evidence type="ECO:0000256" key="1">
    <source>
        <dbReference type="ARBA" id="ARBA00023015"/>
    </source>
</evidence>
<reference evidence="6 7" key="1">
    <citation type="journal article" date="2002" name="Int. J. Syst. Evol. Microbiol.">
        <title>Sphingopyxis witflariensis sp. nov., isolated from activated sludge.</title>
        <authorList>
            <person name="Kampfer P."/>
            <person name="Witzenberger R."/>
            <person name="Denner E.B."/>
            <person name="Busse H.J."/>
            <person name="Neef A."/>
        </authorList>
    </citation>
    <scope>NUCLEOTIDE SEQUENCE [LARGE SCALE GENOMIC DNA]</scope>
    <source>
        <strain evidence="6 7">DSM 14551</strain>
    </source>
</reference>
<evidence type="ECO:0000259" key="5">
    <source>
        <dbReference type="PROSITE" id="PS50977"/>
    </source>
</evidence>
<dbReference type="Pfam" id="PF00440">
    <property type="entry name" value="TetR_N"/>
    <property type="match status" value="1"/>
</dbReference>
<evidence type="ECO:0000313" key="6">
    <source>
        <dbReference type="EMBL" id="OWQ92855.1"/>
    </source>
</evidence>
<dbReference type="GO" id="GO:0003700">
    <property type="term" value="F:DNA-binding transcription factor activity"/>
    <property type="evidence" value="ECO:0007669"/>
    <property type="project" value="TreeGrafter"/>
</dbReference>
<dbReference type="Gene3D" id="1.10.10.60">
    <property type="entry name" value="Homeodomain-like"/>
    <property type="match status" value="1"/>
</dbReference>
<sequence length="213" mass="23319">MSEASKVSFPRRTAAKARTRQRIEEAARRLFVTLGYGDATMAAIADAADIHITTLFTHFASKRELAAAIAVRAGERFGEVVTMQRAQGVPVLSFWRNQVARIAHAYERDGDGQINLGRALAGEPELLPVWYGHQRLQIDLMTDYIADELGIDPAKDRRAQMAAAMLVAGGRMAFDSWMESGRAGDLVAENERLLDAAEALLAGGLPLIRREAL</sequence>
<dbReference type="GO" id="GO:0000976">
    <property type="term" value="F:transcription cis-regulatory region binding"/>
    <property type="evidence" value="ECO:0007669"/>
    <property type="project" value="TreeGrafter"/>
</dbReference>
<dbReference type="PRINTS" id="PR00455">
    <property type="entry name" value="HTHTETR"/>
</dbReference>
<evidence type="ECO:0000256" key="4">
    <source>
        <dbReference type="PROSITE-ProRule" id="PRU00335"/>
    </source>
</evidence>
<dbReference type="SUPFAM" id="SSF46689">
    <property type="entry name" value="Homeodomain-like"/>
    <property type="match status" value="1"/>
</dbReference>
<dbReference type="Proteomes" id="UP000197097">
    <property type="component" value="Unassembled WGS sequence"/>
</dbReference>
<dbReference type="PROSITE" id="PS01081">
    <property type="entry name" value="HTH_TETR_1"/>
    <property type="match status" value="1"/>
</dbReference>
<dbReference type="InterPro" id="IPR023772">
    <property type="entry name" value="DNA-bd_HTH_TetR-type_CS"/>
</dbReference>
<accession>A0A246JJV6</accession>
<keyword evidence="2 4" id="KW-0238">DNA-binding</keyword>
<evidence type="ECO:0000256" key="2">
    <source>
        <dbReference type="ARBA" id="ARBA00023125"/>
    </source>
</evidence>
<dbReference type="InterPro" id="IPR001647">
    <property type="entry name" value="HTH_TetR"/>
</dbReference>
<dbReference type="EMBL" id="NISJ01000011">
    <property type="protein sequence ID" value="OWQ92855.1"/>
    <property type="molecule type" value="Genomic_DNA"/>
</dbReference>
<evidence type="ECO:0000313" key="7">
    <source>
        <dbReference type="Proteomes" id="UP000197097"/>
    </source>
</evidence>
<feature type="DNA-binding region" description="H-T-H motif" evidence="4">
    <location>
        <begin position="40"/>
        <end position="59"/>
    </location>
</feature>
<dbReference type="InterPro" id="IPR050109">
    <property type="entry name" value="HTH-type_TetR-like_transc_reg"/>
</dbReference>
<feature type="domain" description="HTH tetR-type" evidence="5">
    <location>
        <begin position="17"/>
        <end position="77"/>
    </location>
</feature>
<dbReference type="PANTHER" id="PTHR30055">
    <property type="entry name" value="HTH-TYPE TRANSCRIPTIONAL REGULATOR RUTR"/>
    <property type="match status" value="1"/>
</dbReference>
<dbReference type="Gene3D" id="1.10.357.10">
    <property type="entry name" value="Tetracycline Repressor, domain 2"/>
    <property type="match status" value="1"/>
</dbReference>
<proteinExistence type="predicted"/>
<organism evidence="6 7">
    <name type="scientific">Sphingopyxis witflariensis</name>
    <dbReference type="NCBI Taxonomy" id="173675"/>
    <lineage>
        <taxon>Bacteria</taxon>
        <taxon>Pseudomonadati</taxon>
        <taxon>Pseudomonadota</taxon>
        <taxon>Alphaproteobacteria</taxon>
        <taxon>Sphingomonadales</taxon>
        <taxon>Sphingomonadaceae</taxon>
        <taxon>Sphingopyxis</taxon>
    </lineage>
</organism>
<dbReference type="PROSITE" id="PS50977">
    <property type="entry name" value="HTH_TETR_2"/>
    <property type="match status" value="1"/>
</dbReference>
<comment type="caution">
    <text evidence="6">The sequence shown here is derived from an EMBL/GenBank/DDBJ whole genome shotgun (WGS) entry which is preliminary data.</text>
</comment>
<keyword evidence="1" id="KW-0805">Transcription regulation</keyword>
<keyword evidence="7" id="KW-1185">Reference proteome</keyword>
<dbReference type="RefSeq" id="WP_088473907.1">
    <property type="nucleotide sequence ID" value="NZ_NISJ01000011.1"/>
</dbReference>
<dbReference type="AlphaFoldDB" id="A0A246JJV6"/>
<name>A0A246JJV6_9SPHN</name>
<gene>
    <name evidence="6" type="ORF">CDQ91_17025</name>
</gene>